<evidence type="ECO:0000313" key="2">
    <source>
        <dbReference type="EMBL" id="EEX92879.1"/>
    </source>
</evidence>
<dbReference type="EMBL" id="AFWH01000062">
    <property type="protein sequence ID" value="EGU46561.1"/>
    <property type="molecule type" value="Genomic_DNA"/>
</dbReference>
<dbReference type="InterPro" id="IPR011059">
    <property type="entry name" value="Metal-dep_hydrolase_composite"/>
</dbReference>
<dbReference type="RefSeq" id="WP_004414816.1">
    <property type="nucleotide sequence ID" value="NZ_ACZV01000005.1"/>
</dbReference>
<dbReference type="PANTHER" id="PTHR22642:SF2">
    <property type="entry name" value="PROTEIN LONG AFTER FAR-RED 3"/>
    <property type="match status" value="1"/>
</dbReference>
<proteinExistence type="predicted"/>
<feature type="domain" description="Amidohydrolase 3" evidence="1">
    <location>
        <begin position="50"/>
        <end position="546"/>
    </location>
</feature>
<reference evidence="2 5" key="1">
    <citation type="submission" date="2009-10" db="EMBL/GenBank/DDBJ databases">
        <authorList>
            <consortium name="Los Alamos National Laboratory (LANL)"/>
            <consortium name="National Microbial Pathogen Data Resource (NMPDR)"/>
            <person name="Munk A.C."/>
            <person name="Chertkov O."/>
            <person name="Tapia R."/>
            <person name="Green L."/>
            <person name="Rogers Y."/>
            <person name="Detter J.C."/>
            <person name="Bruce D."/>
            <person name="Brettin T.S."/>
            <person name="Colwell R.R."/>
            <person name="Huq A."/>
            <person name="Grim C.J."/>
            <person name="Hasan N.A."/>
            <person name="Bartels D."/>
            <person name="Vonstein V."/>
        </authorList>
    </citation>
    <scope>NUCLEOTIDE SEQUENCE [LARGE SCALE GENOMIC DNA]</scope>
    <source>
        <strain evidence="2 5">CIP 102891</strain>
    </source>
</reference>
<dbReference type="Pfam" id="PF07969">
    <property type="entry name" value="Amidohydro_3"/>
    <property type="match status" value="1"/>
</dbReference>
<dbReference type="eggNOG" id="COG1574">
    <property type="taxonomic scope" value="Bacteria"/>
</dbReference>
<evidence type="ECO:0000313" key="5">
    <source>
        <dbReference type="Proteomes" id="UP000003515"/>
    </source>
</evidence>
<dbReference type="Gene3D" id="3.10.310.70">
    <property type="match status" value="1"/>
</dbReference>
<dbReference type="AlphaFoldDB" id="C9QLV3"/>
<protein>
    <submittedName>
        <fullName evidence="2">Metal-dependent hydrolase</fullName>
    </submittedName>
</protein>
<dbReference type="PATRIC" id="fig|675816.5.peg.3648"/>
<dbReference type="SUPFAM" id="SSF51338">
    <property type="entry name" value="Composite domain of metallo-dependent hydrolases"/>
    <property type="match status" value="1"/>
</dbReference>
<dbReference type="OrthoDB" id="9031471at2"/>
<name>C9QLV3_VIBOR</name>
<keyword evidence="5" id="KW-1185">Reference proteome</keyword>
<sequence>MKIYLAKKIYTVDSDFSCKEAMAVSEGKIIDSGTLSELIEQFPNAEIVEDYKDAFIYPGFIEPHLHIVGTAAMFAALVPVSFTDWTIDGRTYKAVRTPSTFITAMKQRIQEFKDRETLVLWGHYEPLHGSLTTQMLDELDDTRPVAMWGASIHKLICNTKAIEAFKINDLPKDIFGFIQDENGRSTGVLTEQAMFRVAAEHILSKLSPASIIKGLYSVLDQGRRKGVTACVDMGVGISMPLEAELQLLAAADQTPNMPKCRKGYMFGWQKVYEKHEYSAQSAFDFVDAHYQENKENEITFPVKSIKFFADGAVSDYEIITKEAFPDGRTTGWLHRFADRSEATLAEDMSLFWQGGYNIAIHTQGDLAHTKVLDVMEELNANHVGRNGQMFIQHMGFTDDEFFERVQSMDVKPSASVTPYYSYHFYSSWKKEQVLPPSCFSQLQRARSAIDAGMNISVNADIPLMPTDPMMGAYILMSRDDIDGTPVLPQEALSREEALRAITSSAAKQHMLSNIGSLEKGKLADFTILDFDWMEGPVEELKGKEAMACFIGGEKS</sequence>
<organism evidence="3 4">
    <name type="scientific">Vibrio orientalis CIP 102891 = ATCC 33934</name>
    <dbReference type="NCBI Taxonomy" id="675816"/>
    <lineage>
        <taxon>Bacteria</taxon>
        <taxon>Pseudomonadati</taxon>
        <taxon>Pseudomonadota</taxon>
        <taxon>Gammaproteobacteria</taxon>
        <taxon>Vibrionales</taxon>
        <taxon>Vibrionaceae</taxon>
        <taxon>Vibrio</taxon>
        <taxon>Vibrio oreintalis group</taxon>
    </lineage>
</organism>
<dbReference type="InterPro" id="IPR013108">
    <property type="entry name" value="Amidohydro_3"/>
</dbReference>
<reference evidence="3" key="2">
    <citation type="submission" date="2011-08" db="EMBL/GenBank/DDBJ databases">
        <authorList>
            <person name="Hoffman M."/>
            <person name="Strain E.A."/>
            <person name="Brown E."/>
            <person name="Allard M.W."/>
        </authorList>
    </citation>
    <scope>NUCLEOTIDE SEQUENCE</scope>
    <source>
        <strain evidence="3">CIP 102891</strain>
    </source>
</reference>
<comment type="caution">
    <text evidence="3">The sequence shown here is derived from an EMBL/GenBank/DDBJ whole genome shotgun (WGS) entry which is preliminary data.</text>
</comment>
<evidence type="ECO:0000313" key="4">
    <source>
        <dbReference type="Proteomes" id="UP000002817"/>
    </source>
</evidence>
<dbReference type="Gene3D" id="3.20.20.140">
    <property type="entry name" value="Metal-dependent hydrolases"/>
    <property type="match status" value="1"/>
</dbReference>
<dbReference type="GO" id="GO:0016810">
    <property type="term" value="F:hydrolase activity, acting on carbon-nitrogen (but not peptide) bonds"/>
    <property type="evidence" value="ECO:0007669"/>
    <property type="project" value="InterPro"/>
</dbReference>
<accession>C9QLV3</accession>
<evidence type="ECO:0000259" key="1">
    <source>
        <dbReference type="Pfam" id="PF07969"/>
    </source>
</evidence>
<dbReference type="Proteomes" id="UP000003515">
    <property type="component" value="Unassembled WGS sequence"/>
</dbReference>
<dbReference type="Gene3D" id="2.30.40.10">
    <property type="entry name" value="Urease, subunit C, domain 1"/>
    <property type="match status" value="1"/>
</dbReference>
<dbReference type="STRING" id="675816.VIA_003524"/>
<gene>
    <name evidence="2" type="ORF">VIA_003524</name>
    <name evidence="3" type="ORF">VIOR3934_07403</name>
</gene>
<dbReference type="InterPro" id="IPR032466">
    <property type="entry name" value="Metal_Hydrolase"/>
</dbReference>
<evidence type="ECO:0000313" key="3">
    <source>
        <dbReference type="EMBL" id="EGU46561.1"/>
    </source>
</evidence>
<reference evidence="3 4" key="3">
    <citation type="journal article" date="2012" name="Int. J. Syst. Evol. Microbiol.">
        <title>Vibrio caribbeanicus sp. nov., isolated from the marine sponge Scleritoderma cyanea.</title>
        <authorList>
            <person name="Hoffmann M."/>
            <person name="Monday S.R."/>
            <person name="Allard M.W."/>
            <person name="Strain E.A."/>
            <person name="Whittaker P."/>
            <person name="Naum M."/>
            <person name="McCarthy P.J."/>
            <person name="Lopez J.V."/>
            <person name="Fischer M."/>
            <person name="Brown E.W."/>
        </authorList>
    </citation>
    <scope>NUCLEOTIDE SEQUENCE [LARGE SCALE GENOMIC DNA]</scope>
    <source>
        <strain evidence="3">CIP 102891</strain>
        <strain evidence="4">CIP 102891 / ATCC 33934</strain>
    </source>
</reference>
<dbReference type="SUPFAM" id="SSF51556">
    <property type="entry name" value="Metallo-dependent hydrolases"/>
    <property type="match status" value="1"/>
</dbReference>
<keyword evidence="2" id="KW-0378">Hydrolase</keyword>
<dbReference type="EMBL" id="ACZV01000005">
    <property type="protein sequence ID" value="EEX92879.1"/>
    <property type="molecule type" value="Genomic_DNA"/>
</dbReference>
<dbReference type="Proteomes" id="UP000002817">
    <property type="component" value="Unassembled WGS sequence"/>
</dbReference>
<dbReference type="PANTHER" id="PTHR22642">
    <property type="entry name" value="IMIDAZOLONEPROPIONASE"/>
    <property type="match status" value="1"/>
</dbReference>